<dbReference type="EMBL" id="BMZM01000003">
    <property type="protein sequence ID" value="GHC31010.1"/>
    <property type="molecule type" value="Genomic_DNA"/>
</dbReference>
<name>A0ABQ3FP62_9GAMM</name>
<evidence type="ECO:0000313" key="1">
    <source>
        <dbReference type="EMBL" id="GHC31010.1"/>
    </source>
</evidence>
<evidence type="ECO:0008006" key="3">
    <source>
        <dbReference type="Google" id="ProtNLM"/>
    </source>
</evidence>
<dbReference type="CDD" id="cd04301">
    <property type="entry name" value="NAT_SF"/>
    <property type="match status" value="1"/>
</dbReference>
<proteinExistence type="predicted"/>
<comment type="caution">
    <text evidence="1">The sequence shown here is derived from an EMBL/GenBank/DDBJ whole genome shotgun (WGS) entry which is preliminary data.</text>
</comment>
<evidence type="ECO:0000313" key="2">
    <source>
        <dbReference type="Proteomes" id="UP000604243"/>
    </source>
</evidence>
<dbReference type="InterPro" id="IPR016181">
    <property type="entry name" value="Acyl_CoA_acyltransferase"/>
</dbReference>
<gene>
    <name evidence="1" type="ORF">GCM10010082_26570</name>
</gene>
<protein>
    <recommendedName>
        <fullName evidence="3">N-acetyltransferase domain-containing protein</fullName>
    </recommendedName>
</protein>
<reference evidence="2" key="1">
    <citation type="journal article" date="2019" name="Int. J. Syst. Evol. Microbiol.">
        <title>The Global Catalogue of Microorganisms (GCM) 10K type strain sequencing project: providing services to taxonomists for standard genome sequencing and annotation.</title>
        <authorList>
            <consortium name="The Broad Institute Genomics Platform"/>
            <consortium name="The Broad Institute Genome Sequencing Center for Infectious Disease"/>
            <person name="Wu L."/>
            <person name="Ma J."/>
        </authorList>
    </citation>
    <scope>NUCLEOTIDE SEQUENCE [LARGE SCALE GENOMIC DNA]</scope>
    <source>
        <strain evidence="2">KCTC 42082</strain>
    </source>
</reference>
<organism evidence="1 2">
    <name type="scientific">Kushneria pakistanensis</name>
    <dbReference type="NCBI Taxonomy" id="1508770"/>
    <lineage>
        <taxon>Bacteria</taxon>
        <taxon>Pseudomonadati</taxon>
        <taxon>Pseudomonadota</taxon>
        <taxon>Gammaproteobacteria</taxon>
        <taxon>Oceanospirillales</taxon>
        <taxon>Halomonadaceae</taxon>
        <taxon>Kushneria</taxon>
    </lineage>
</organism>
<dbReference type="Gene3D" id="3.40.630.30">
    <property type="match status" value="1"/>
</dbReference>
<dbReference type="Proteomes" id="UP000604243">
    <property type="component" value="Unassembled WGS sequence"/>
</dbReference>
<accession>A0ABQ3FP62</accession>
<sequence length="185" mass="20799">MNVAIFTAVTDPEALRHMATLFLAKDFQKANYIQVAEVDETLCGVLIGTTEKVSQSALEFNAEPWVEASEEALKRTAAGRQVLHDLEGSSDPTLMPKSTVLSDCDSELVFFSSALGHRRCGIGSQLVRNFEAFLKACGARKYYLYSDSLCTYQFYDNNGYQRVEQKQNTFDPCIENYTYTKKVNE</sequence>
<dbReference type="SUPFAM" id="SSF55729">
    <property type="entry name" value="Acyl-CoA N-acyltransferases (Nat)"/>
    <property type="match status" value="1"/>
</dbReference>
<keyword evidence="2" id="KW-1185">Reference proteome</keyword>